<comment type="similarity">
    <text evidence="2 8">Belongs to the HEATR1/UTP10 family.</text>
</comment>
<evidence type="ECO:0000313" key="10">
    <source>
        <dbReference type="EMBL" id="RLO12527.1"/>
    </source>
</evidence>
<dbReference type="GO" id="GO:0030686">
    <property type="term" value="C:90S preribosome"/>
    <property type="evidence" value="ECO:0007669"/>
    <property type="project" value="TreeGrafter"/>
</dbReference>
<keyword evidence="5 8" id="KW-0539">Nucleus</keyword>
<dbReference type="GO" id="GO:0034455">
    <property type="term" value="C:t-UTP complex"/>
    <property type="evidence" value="ECO:0007669"/>
    <property type="project" value="TreeGrafter"/>
</dbReference>
<dbReference type="GO" id="GO:0045943">
    <property type="term" value="P:positive regulation of transcription by RNA polymerase I"/>
    <property type="evidence" value="ECO:0007669"/>
    <property type="project" value="TreeGrafter"/>
</dbReference>
<gene>
    <name evidence="10" type="ORF">DYB28_002935</name>
</gene>
<dbReference type="EMBL" id="QUTI01013443">
    <property type="protein sequence ID" value="RLO12527.1"/>
    <property type="molecule type" value="Genomic_DNA"/>
</dbReference>
<dbReference type="Gene3D" id="1.25.10.10">
    <property type="entry name" value="Leucine-rich Repeat Variant"/>
    <property type="match status" value="2"/>
</dbReference>
<dbReference type="GO" id="GO:0030515">
    <property type="term" value="F:snoRNA binding"/>
    <property type="evidence" value="ECO:0007669"/>
    <property type="project" value="TreeGrafter"/>
</dbReference>
<evidence type="ECO:0000256" key="7">
    <source>
        <dbReference type="PROSITE-ProRule" id="PRU00259"/>
    </source>
</evidence>
<accession>A0A9X8EAQ4</accession>
<evidence type="ECO:0000256" key="8">
    <source>
        <dbReference type="RuleBase" id="RU367065"/>
    </source>
</evidence>
<feature type="repeat" description="ARM" evidence="7">
    <location>
        <begin position="1858"/>
        <end position="1888"/>
    </location>
</feature>
<evidence type="ECO:0000256" key="5">
    <source>
        <dbReference type="ARBA" id="ARBA00023242"/>
    </source>
</evidence>
<dbReference type="InterPro" id="IPR016024">
    <property type="entry name" value="ARM-type_fold"/>
</dbReference>
<evidence type="ECO:0000256" key="4">
    <source>
        <dbReference type="ARBA" id="ARBA00022552"/>
    </source>
</evidence>
<dbReference type="InterPro" id="IPR022125">
    <property type="entry name" value="U3snoRNP10_N"/>
</dbReference>
<evidence type="ECO:0000256" key="1">
    <source>
        <dbReference type="ARBA" id="ARBA00004604"/>
    </source>
</evidence>
<evidence type="ECO:0000313" key="11">
    <source>
        <dbReference type="Proteomes" id="UP000275652"/>
    </source>
</evidence>
<evidence type="ECO:0000256" key="2">
    <source>
        <dbReference type="ARBA" id="ARBA00010559"/>
    </source>
</evidence>
<dbReference type="Proteomes" id="UP000275652">
    <property type="component" value="Unassembled WGS sequence"/>
</dbReference>
<dbReference type="Pfam" id="PF08146">
    <property type="entry name" value="BP28CT"/>
    <property type="match status" value="1"/>
</dbReference>
<sequence>MSTSLASQLNALKVHATSAPSQRKLASFLHEPKVASKIDIRTTYEHAKQALDHLCGMDGSLDVFHTTLLHPSKVQAQFNRALLTKDENAAVDVDLGLLLDALSPYFLLPPTHQLLEYLIRRYEIHTWNVEQILGATLCYHESPVFARLVTICDLNKYPRWAFLEAVKVNNVPLLRANLAKRCFTDPSIVRFIYDASRRIGAKNPKLMALYTLLAMEVLDKSKISDQILRWVLPNVLDGLRDRTFPEHQLSSYMVATKLTSKAVLAHAARTQIVSAIAKTALAHAQLDALLCLVSVVQAQPFEALPIDVVKHLLNYTDVPQLLRDATDAYDTRKFLTLFFAGLVSLLVDSAKTSTNQAETTVETTLFAILAELGPDSATLFVAPIVGHVLKSARVAASSKDKNAVAVVLQRVLVRLSKRFAEQLDAGLHALLSAAAADDDEASAAFYIEFVGRTFDGTTAAVHVPLAQSGLSLLLSLDHPNADIRLHAVTAVKAMNDSFDEVDALLRRLNDDSPAVVLQVLQLNVLLAKATPLALVEAVAHAVSQRFADPQFKVAVPALVGFATGPLLTKYPKAPRLTPIVLDMLLQFAPTSDWLEPSTSPESVIPFDAWVQHLKKLHHPFGQALKAPKDLSAVVQAWGKVLTDDLVDTVAAWTTPAPFRHVRLPYLALQVFFHSPKKQSGRQFLPLARTEWTLLNNSPAKVDLAIHRPAILHVIEMICASMTASPADEGTAYDDALHLLLHSSSRFFTLVQPYLHDKLAKHNWTTLLHSLCRVASSRADTQATAAVRSLTLVSVMLECHGSTAIKLNDLHHVLTTVLLSLNSSEAAVRKVGVQTLKPLAKVSVDKQDKAALATYHKAMAALTQAKTELVMDSQHLPTLLATLLDDNKLDAGWTKQVLATVLVKGADGGAIPAPLQRRARQVLEVFAKVQLPALWESAVGWFTHRLPLAAQASCSDAETAILNHLLGHFLMTWATSKVPKAVVDAVVLTLATPTGVSALHKHVAATMPATWFASVGSATQSTIVAHLVALMRSGEELSEISSQLVPRLQVSADIVAKLLQHQKSPHWVADVTCVLEVLPAWLPRYSATELENLLTPLQHIVAHFSQDKVSEYSVQMVLTVLHQTCRLLPPAASAKHPSKKHATATTTSHAKVLVELTMEVVEVTTSPQTRNAALLLVSALVDLYPAQVLTSLVPILSHASHLHMDEYSFHVLREIVQHAVPYVAKPSSPISIQQFLQTFVDAFGSIPAARRLDLFHVVLASLDLQNANALGMTIALLLLTPSTDAQHPHAAFCHELAQLFPPEAQMQALVFLVHSTSHLQDDTDPVKSDTAVLNVQSLSDAKLAATTAAWLSFVPHHLERKRLHAQILDKQHGDNGTLQEAYLLLAQALLLYLRRGSDDALGGFALDGMHNLQRLLTAPGFVAVIGELLHHEDSVIRRRALQLLNERIEAHQDSLTTEEELLFVDMLADLTEVLGDVQAALVSDLQMALLSVDVLTRFFAKKHPKTFQAILPTVIACTTHTNGHVSGSAFVCLSNLTLALGAAVFPHVPTFFPTLLSALEQVSSHRRSGHSTDQADDSSNTLQHCGMVALRNLTAKIPQFLAPYLNRMLALLFQPSLHPQIQVTAQATLVSLAHGMELRNLLPALLELYPSCCRHGNDSLLQLFDLVATIVGGMDRLAVKTHLSGWMRFFLMAMDVRRTHPLLSVEVEDKLRHAIVQLVLKLSEKQLKPLFLKFVAWVDVVLPGHQGPSLPRQAVFYRLVEQLSAQLRSIFVPYYAHILPQCASIVAWGPTLSSSFSTANDEEDDGFFKRPAKKQKVAKEVEDDTSSLKATVAEFVVQALVGCFSHDSEGFMDKEKFDEIMPGLVDLLDVAESQPTLVSHAVTALAQLAWAAKSDLLWKPMHHRILMKSRSDSAGVRLAALRAIEQCYTVVGEEFLAMLPESIPFLAELLEDTDATVETLCHQVIKQIEDISGESLDQYLTA</sequence>
<dbReference type="InterPro" id="IPR011989">
    <property type="entry name" value="ARM-like"/>
</dbReference>
<dbReference type="SUPFAM" id="SSF48371">
    <property type="entry name" value="ARM repeat"/>
    <property type="match status" value="2"/>
</dbReference>
<dbReference type="Pfam" id="PF12397">
    <property type="entry name" value="U3snoRNP10"/>
    <property type="match status" value="1"/>
</dbReference>
<comment type="subcellular location">
    <subcellularLocation>
        <location evidence="1 8">Nucleus</location>
        <location evidence="1 8">Nucleolus</location>
    </subcellularLocation>
</comment>
<organism evidence="10 11">
    <name type="scientific">Aphanomyces astaci</name>
    <name type="common">Crayfish plague agent</name>
    <dbReference type="NCBI Taxonomy" id="112090"/>
    <lineage>
        <taxon>Eukaryota</taxon>
        <taxon>Sar</taxon>
        <taxon>Stramenopiles</taxon>
        <taxon>Oomycota</taxon>
        <taxon>Saprolegniomycetes</taxon>
        <taxon>Saprolegniales</taxon>
        <taxon>Verrucalvaceae</taxon>
        <taxon>Aphanomyces</taxon>
    </lineage>
</organism>
<keyword evidence="3 8" id="KW-0690">Ribosome biogenesis</keyword>
<comment type="caution">
    <text evidence="10">The sequence shown here is derived from an EMBL/GenBank/DDBJ whole genome shotgun (WGS) entry which is preliminary data.</text>
</comment>
<dbReference type="InterPro" id="IPR012954">
    <property type="entry name" value="BP28_C_dom"/>
</dbReference>
<dbReference type="InterPro" id="IPR000225">
    <property type="entry name" value="Armadillo"/>
</dbReference>
<protein>
    <recommendedName>
        <fullName evidence="8">HEAT repeat-containing protein 1</fullName>
    </recommendedName>
</protein>
<dbReference type="GO" id="GO:0000462">
    <property type="term" value="P:maturation of SSU-rRNA from tricistronic rRNA transcript (SSU-rRNA, 5.8S rRNA, LSU-rRNA)"/>
    <property type="evidence" value="ECO:0007669"/>
    <property type="project" value="TreeGrafter"/>
</dbReference>
<keyword evidence="6 8" id="KW-0687">Ribonucleoprotein</keyword>
<feature type="domain" description="BP28 C-terminal" evidence="9">
    <location>
        <begin position="1675"/>
        <end position="1850"/>
    </location>
</feature>
<comment type="function">
    <text evidence="8">Involved in nucleolar processing of pre-18S ribosomal RNA.</text>
</comment>
<dbReference type="PANTHER" id="PTHR13457">
    <property type="entry name" value="BAP28"/>
    <property type="match status" value="1"/>
</dbReference>
<proteinExistence type="inferred from homology"/>
<reference evidence="10 11" key="1">
    <citation type="journal article" date="2018" name="J. Invertebr. Pathol.">
        <title>New genotyping method for the causative agent of crayfish plague (Aphanomyces astaci) based on whole genome data.</title>
        <authorList>
            <person name="Minardi D."/>
            <person name="Studholme D.J."/>
            <person name="van der Giezen M."/>
            <person name="Pretto T."/>
            <person name="Oidtmann B."/>
        </authorList>
    </citation>
    <scope>NUCLEOTIDE SEQUENCE [LARGE SCALE GENOMIC DNA]</scope>
    <source>
        <strain evidence="10 11">KB13</strain>
    </source>
</reference>
<dbReference type="SMART" id="SM01036">
    <property type="entry name" value="BP28CT"/>
    <property type="match status" value="1"/>
</dbReference>
<dbReference type="GO" id="GO:0032040">
    <property type="term" value="C:small-subunit processome"/>
    <property type="evidence" value="ECO:0007669"/>
    <property type="project" value="TreeGrafter"/>
</dbReference>
<dbReference type="PANTHER" id="PTHR13457:SF1">
    <property type="entry name" value="HEAT REPEAT-CONTAINING PROTEIN 1"/>
    <property type="match status" value="1"/>
</dbReference>
<evidence type="ECO:0000259" key="9">
    <source>
        <dbReference type="SMART" id="SM01036"/>
    </source>
</evidence>
<evidence type="ECO:0000256" key="6">
    <source>
        <dbReference type="ARBA" id="ARBA00023274"/>
    </source>
</evidence>
<dbReference type="InterPro" id="IPR040191">
    <property type="entry name" value="UTP10"/>
</dbReference>
<name>A0A9X8EAQ4_APHAT</name>
<keyword evidence="4 8" id="KW-0698">rRNA processing</keyword>
<dbReference type="PROSITE" id="PS50176">
    <property type="entry name" value="ARM_REPEAT"/>
    <property type="match status" value="1"/>
</dbReference>
<evidence type="ECO:0000256" key="3">
    <source>
        <dbReference type="ARBA" id="ARBA00022517"/>
    </source>
</evidence>